<protein>
    <submittedName>
        <fullName evidence="1">Uncharacterized protein</fullName>
    </submittedName>
</protein>
<reference evidence="1" key="1">
    <citation type="submission" date="2018-02" db="EMBL/GenBank/DDBJ databases">
        <title>Rhizophora mucronata_Transcriptome.</title>
        <authorList>
            <person name="Meera S.P."/>
            <person name="Sreeshan A."/>
            <person name="Augustine A."/>
        </authorList>
    </citation>
    <scope>NUCLEOTIDE SEQUENCE</scope>
    <source>
        <tissue evidence="1">Leaf</tissue>
    </source>
</reference>
<dbReference type="EMBL" id="GGEC01090341">
    <property type="protein sequence ID" value="MBX70825.1"/>
    <property type="molecule type" value="Transcribed_RNA"/>
</dbReference>
<accession>A0A2P2QV37</accession>
<proteinExistence type="predicted"/>
<name>A0A2P2QV37_RHIMU</name>
<sequence>MKVTYLMCCTSNANENYSSSVT</sequence>
<evidence type="ECO:0000313" key="1">
    <source>
        <dbReference type="EMBL" id="MBX70825.1"/>
    </source>
</evidence>
<organism evidence="1">
    <name type="scientific">Rhizophora mucronata</name>
    <name type="common">Asiatic mangrove</name>
    <dbReference type="NCBI Taxonomy" id="61149"/>
    <lineage>
        <taxon>Eukaryota</taxon>
        <taxon>Viridiplantae</taxon>
        <taxon>Streptophyta</taxon>
        <taxon>Embryophyta</taxon>
        <taxon>Tracheophyta</taxon>
        <taxon>Spermatophyta</taxon>
        <taxon>Magnoliopsida</taxon>
        <taxon>eudicotyledons</taxon>
        <taxon>Gunneridae</taxon>
        <taxon>Pentapetalae</taxon>
        <taxon>rosids</taxon>
        <taxon>fabids</taxon>
        <taxon>Malpighiales</taxon>
        <taxon>Rhizophoraceae</taxon>
        <taxon>Rhizophora</taxon>
    </lineage>
</organism>
<dbReference type="AlphaFoldDB" id="A0A2P2QV37"/>